<reference evidence="2" key="2">
    <citation type="submission" date="2020-11" db="EMBL/GenBank/DDBJ databases">
        <authorList>
            <person name="McCartney M.A."/>
            <person name="Auch B."/>
            <person name="Kono T."/>
            <person name="Mallez S."/>
            <person name="Becker A."/>
            <person name="Gohl D.M."/>
            <person name="Silverstein K.A.T."/>
            <person name="Koren S."/>
            <person name="Bechman K.B."/>
            <person name="Herman A."/>
            <person name="Abrahante J.E."/>
            <person name="Garbe J."/>
        </authorList>
    </citation>
    <scope>NUCLEOTIDE SEQUENCE</scope>
    <source>
        <strain evidence="2">Duluth1</strain>
        <tissue evidence="2">Whole animal</tissue>
    </source>
</reference>
<evidence type="ECO:0000313" key="2">
    <source>
        <dbReference type="EMBL" id="KAH3835565.1"/>
    </source>
</evidence>
<protein>
    <submittedName>
        <fullName evidence="2">Uncharacterized protein</fullName>
    </submittedName>
</protein>
<gene>
    <name evidence="2" type="ORF">DPMN_108918</name>
</gene>
<dbReference type="Proteomes" id="UP000828390">
    <property type="component" value="Unassembled WGS sequence"/>
</dbReference>
<evidence type="ECO:0000313" key="3">
    <source>
        <dbReference type="Proteomes" id="UP000828390"/>
    </source>
</evidence>
<sequence>MLRPRIIKLHRNIDHDWQMTLIDFHVTSSEKALPHYDAGVAPVRDPGSTGMNRVSIGDDREKSGLHRETGKTGNDQRGTGNNRDGTSYGNSPDIATVHKKTDALPEATVIHRVSAGALPATTGLCRVPASLRYTGALPGRCRLSPGLNRGTTGDNRGYAGTLPAFTGALPATTGALPGLDRDKPLCRAVDRLQPGLHREILTGVSKPGWTGALPAKVRLGLKCSGSVSVQATPEIMKSPQIPKDQK</sequence>
<organism evidence="2 3">
    <name type="scientific">Dreissena polymorpha</name>
    <name type="common">Zebra mussel</name>
    <name type="synonym">Mytilus polymorpha</name>
    <dbReference type="NCBI Taxonomy" id="45954"/>
    <lineage>
        <taxon>Eukaryota</taxon>
        <taxon>Metazoa</taxon>
        <taxon>Spiralia</taxon>
        <taxon>Lophotrochozoa</taxon>
        <taxon>Mollusca</taxon>
        <taxon>Bivalvia</taxon>
        <taxon>Autobranchia</taxon>
        <taxon>Heteroconchia</taxon>
        <taxon>Euheterodonta</taxon>
        <taxon>Imparidentia</taxon>
        <taxon>Neoheterodontei</taxon>
        <taxon>Myida</taxon>
        <taxon>Dreissenoidea</taxon>
        <taxon>Dreissenidae</taxon>
        <taxon>Dreissena</taxon>
    </lineage>
</organism>
<evidence type="ECO:0000256" key="1">
    <source>
        <dbReference type="SAM" id="MobiDB-lite"/>
    </source>
</evidence>
<name>A0A9D4K9C4_DREPO</name>
<accession>A0A9D4K9C4</accession>
<reference evidence="2" key="1">
    <citation type="journal article" date="2019" name="bioRxiv">
        <title>The Genome of the Zebra Mussel, Dreissena polymorpha: A Resource for Invasive Species Research.</title>
        <authorList>
            <person name="McCartney M.A."/>
            <person name="Auch B."/>
            <person name="Kono T."/>
            <person name="Mallez S."/>
            <person name="Zhang Y."/>
            <person name="Obille A."/>
            <person name="Becker A."/>
            <person name="Abrahante J.E."/>
            <person name="Garbe J."/>
            <person name="Badalamenti J.P."/>
            <person name="Herman A."/>
            <person name="Mangelson H."/>
            <person name="Liachko I."/>
            <person name="Sullivan S."/>
            <person name="Sone E.D."/>
            <person name="Koren S."/>
            <person name="Silverstein K.A.T."/>
            <person name="Beckman K.B."/>
            <person name="Gohl D.M."/>
        </authorList>
    </citation>
    <scope>NUCLEOTIDE SEQUENCE</scope>
    <source>
        <strain evidence="2">Duluth1</strain>
        <tissue evidence="2">Whole animal</tissue>
    </source>
</reference>
<keyword evidence="3" id="KW-1185">Reference proteome</keyword>
<feature type="compositionally biased region" description="Polar residues" evidence="1">
    <location>
        <begin position="71"/>
        <end position="90"/>
    </location>
</feature>
<feature type="region of interest" description="Disordered" evidence="1">
    <location>
        <begin position="38"/>
        <end position="92"/>
    </location>
</feature>
<comment type="caution">
    <text evidence="2">The sequence shown here is derived from an EMBL/GenBank/DDBJ whole genome shotgun (WGS) entry which is preliminary data.</text>
</comment>
<feature type="compositionally biased region" description="Basic and acidic residues" evidence="1">
    <location>
        <begin position="56"/>
        <end position="70"/>
    </location>
</feature>
<proteinExistence type="predicted"/>
<dbReference type="AlphaFoldDB" id="A0A9D4K9C4"/>
<dbReference type="EMBL" id="JAIWYP010000004">
    <property type="protein sequence ID" value="KAH3835565.1"/>
    <property type="molecule type" value="Genomic_DNA"/>
</dbReference>